<evidence type="ECO:0000313" key="2">
    <source>
        <dbReference type="Proteomes" id="UP001596435"/>
    </source>
</evidence>
<dbReference type="RefSeq" id="WP_345703926.1">
    <property type="nucleotide sequence ID" value="NZ_BAABKV010000001.1"/>
</dbReference>
<organism evidence="1 2">
    <name type="scientific">Kitasatospora paranensis</name>
    <dbReference type="NCBI Taxonomy" id="258053"/>
    <lineage>
        <taxon>Bacteria</taxon>
        <taxon>Bacillati</taxon>
        <taxon>Actinomycetota</taxon>
        <taxon>Actinomycetes</taxon>
        <taxon>Kitasatosporales</taxon>
        <taxon>Streptomycetaceae</taxon>
        <taxon>Kitasatospora</taxon>
    </lineage>
</organism>
<comment type="caution">
    <text evidence="1">The sequence shown here is derived from an EMBL/GenBank/DDBJ whole genome shotgun (WGS) entry which is preliminary data.</text>
</comment>
<dbReference type="EMBL" id="JBHTAJ010000086">
    <property type="protein sequence ID" value="MFC7184021.1"/>
    <property type="molecule type" value="Genomic_DNA"/>
</dbReference>
<dbReference type="InterPro" id="IPR046036">
    <property type="entry name" value="DUF5994"/>
</dbReference>
<gene>
    <name evidence="1" type="ORF">ACFQMG_31185</name>
</gene>
<dbReference type="Pfam" id="PF19457">
    <property type="entry name" value="DUF5994"/>
    <property type="match status" value="1"/>
</dbReference>
<accession>A0ABW2G3I9</accession>
<dbReference type="Proteomes" id="UP001596435">
    <property type="component" value="Unassembled WGS sequence"/>
</dbReference>
<protein>
    <submittedName>
        <fullName evidence="1">DUF5994 family protein</fullName>
    </submittedName>
</protein>
<name>A0ABW2G3I9_9ACTN</name>
<sequence length="153" mass="15928">MSPAQPSTPDVVTRLSLSPAGLRPGRLDGAWWPGSYDLLLELPALVAVLDARWGRVTRVTLNPTHWPVIPSRIPVAGHVVHGGWFGVEQDPNAIMVRSFKTARLDLLVVPPGTDDAAAARLMAAAADPANVRTASALTAAEAAGLLAGAACQS</sequence>
<proteinExistence type="predicted"/>
<reference evidence="2" key="1">
    <citation type="journal article" date="2019" name="Int. J. Syst. Evol. Microbiol.">
        <title>The Global Catalogue of Microorganisms (GCM) 10K type strain sequencing project: providing services to taxonomists for standard genome sequencing and annotation.</title>
        <authorList>
            <consortium name="The Broad Institute Genomics Platform"/>
            <consortium name="The Broad Institute Genome Sequencing Center for Infectious Disease"/>
            <person name="Wu L."/>
            <person name="Ma J."/>
        </authorList>
    </citation>
    <scope>NUCLEOTIDE SEQUENCE [LARGE SCALE GENOMIC DNA]</scope>
    <source>
        <strain evidence="2">CGMCC 1.12859</strain>
    </source>
</reference>
<evidence type="ECO:0000313" key="1">
    <source>
        <dbReference type="EMBL" id="MFC7184021.1"/>
    </source>
</evidence>
<keyword evidence="2" id="KW-1185">Reference proteome</keyword>